<keyword evidence="3" id="KW-0143">Chaperone</keyword>
<feature type="domain" description="AAA+ ATPase" evidence="5">
    <location>
        <begin position="52"/>
        <end position="339"/>
    </location>
</feature>
<feature type="domain" description="Clp ATPase C-terminal" evidence="6">
    <location>
        <begin position="390"/>
        <end position="481"/>
    </location>
</feature>
<protein>
    <recommendedName>
        <fullName evidence="9">ATPase AAA-2 domain protein</fullName>
    </recommendedName>
</protein>
<keyword evidence="4" id="KW-0175">Coiled coil</keyword>
<dbReference type="EMBL" id="LCJR01000005">
    <property type="protein sequence ID" value="KKT82490.1"/>
    <property type="molecule type" value="Genomic_DNA"/>
</dbReference>
<dbReference type="Pfam" id="PF07724">
    <property type="entry name" value="AAA_2"/>
    <property type="match status" value="2"/>
</dbReference>
<dbReference type="PANTHER" id="PTHR11638:SF18">
    <property type="entry name" value="HEAT SHOCK PROTEIN 104"/>
    <property type="match status" value="1"/>
</dbReference>
<sequence>MGGNDFLNEIERLKDHLSKRVRGQPKAVYTVANLIQDNEVLNRKIETKKRGPVGVVLFLGPSGVGKTETARALAEFYFGSEDALTKIECETLSQPHTIQTLLGAPPSYIGFDNKPLLSPEVIFKNGRDVNPKADNPDPRVQKLLGLKMELLRELKGLRREFQKNQEKIMTLNNDLLLIRDALEFYFDISRNMNADRRDPPHKPNIDMRDIEALTKMTEIELSEFSRMAVELRIKESQVIWQLSDIDMELSRLNPKLLTPADEDVENEDPMAIILFDEIEKADPAIHRLLLQIMEDGKVTLANGIESDLRNSFIILTSNVGARTMGDILKGRSIGFGQTRSGSSSDRTECTEDGLENLENKILGIAEKELEKTFPPEFRGRLDDVVVFRPLSKAVLLQIVNDQVELFCQNLLDKGISLDIDGAVKQHILDKSAHRPEVGARLLNHKIKSILKRPLARELYRRPKFSGKIRASVNKDNVEFEFTEKAE</sequence>
<dbReference type="SMART" id="SM00382">
    <property type="entry name" value="AAA"/>
    <property type="match status" value="1"/>
</dbReference>
<feature type="coiled-coil region" evidence="4">
    <location>
        <begin position="140"/>
        <end position="174"/>
    </location>
</feature>
<keyword evidence="1" id="KW-0547">Nucleotide-binding</keyword>
<dbReference type="AlphaFoldDB" id="A0A0G1KG45"/>
<evidence type="ECO:0000313" key="8">
    <source>
        <dbReference type="Proteomes" id="UP000034032"/>
    </source>
</evidence>
<accession>A0A0G1KG45</accession>
<dbReference type="GO" id="GO:0005524">
    <property type="term" value="F:ATP binding"/>
    <property type="evidence" value="ECO:0007669"/>
    <property type="project" value="UniProtKB-KW"/>
</dbReference>
<dbReference type="SMART" id="SM01086">
    <property type="entry name" value="ClpB_D2-small"/>
    <property type="match status" value="1"/>
</dbReference>
<evidence type="ECO:0000259" key="6">
    <source>
        <dbReference type="SMART" id="SM01086"/>
    </source>
</evidence>
<dbReference type="PATRIC" id="fig|1619025.3.peg.219"/>
<dbReference type="PRINTS" id="PR00300">
    <property type="entry name" value="CLPPROTEASEA"/>
</dbReference>
<dbReference type="InterPro" id="IPR003593">
    <property type="entry name" value="AAA+_ATPase"/>
</dbReference>
<dbReference type="InterPro" id="IPR050130">
    <property type="entry name" value="ClpA_ClpB"/>
</dbReference>
<dbReference type="InterPro" id="IPR003959">
    <property type="entry name" value="ATPase_AAA_core"/>
</dbReference>
<dbReference type="GO" id="GO:0005737">
    <property type="term" value="C:cytoplasm"/>
    <property type="evidence" value="ECO:0007669"/>
    <property type="project" value="TreeGrafter"/>
</dbReference>
<dbReference type="SUPFAM" id="SSF52540">
    <property type="entry name" value="P-loop containing nucleoside triphosphate hydrolases"/>
    <property type="match status" value="1"/>
</dbReference>
<dbReference type="Gene3D" id="1.10.8.60">
    <property type="match status" value="1"/>
</dbReference>
<keyword evidence="2" id="KW-0067">ATP-binding</keyword>
<evidence type="ECO:0000256" key="1">
    <source>
        <dbReference type="ARBA" id="ARBA00022741"/>
    </source>
</evidence>
<evidence type="ECO:0000256" key="2">
    <source>
        <dbReference type="ARBA" id="ARBA00022840"/>
    </source>
</evidence>
<dbReference type="Proteomes" id="UP000034032">
    <property type="component" value="Unassembled WGS sequence"/>
</dbReference>
<dbReference type="PANTHER" id="PTHR11638">
    <property type="entry name" value="ATP-DEPENDENT CLP PROTEASE"/>
    <property type="match status" value="1"/>
</dbReference>
<reference evidence="7 8" key="1">
    <citation type="journal article" date="2015" name="Nature">
        <title>rRNA introns, odd ribosomes, and small enigmatic genomes across a large radiation of phyla.</title>
        <authorList>
            <person name="Brown C.T."/>
            <person name="Hug L.A."/>
            <person name="Thomas B.C."/>
            <person name="Sharon I."/>
            <person name="Castelle C.J."/>
            <person name="Singh A."/>
            <person name="Wilkins M.J."/>
            <person name="Williams K.H."/>
            <person name="Banfield J.F."/>
        </authorList>
    </citation>
    <scope>NUCLEOTIDE SEQUENCE [LARGE SCALE GENOMIC DNA]</scope>
</reference>
<dbReference type="InterPro" id="IPR027417">
    <property type="entry name" value="P-loop_NTPase"/>
</dbReference>
<dbReference type="GO" id="GO:0034605">
    <property type="term" value="P:cellular response to heat"/>
    <property type="evidence" value="ECO:0007669"/>
    <property type="project" value="TreeGrafter"/>
</dbReference>
<gene>
    <name evidence="7" type="ORF">UW79_C0005G0015</name>
</gene>
<dbReference type="InterPro" id="IPR019489">
    <property type="entry name" value="Clp_ATPase_C"/>
</dbReference>
<evidence type="ECO:0000256" key="4">
    <source>
        <dbReference type="SAM" id="Coils"/>
    </source>
</evidence>
<evidence type="ECO:0000313" key="7">
    <source>
        <dbReference type="EMBL" id="KKT82490.1"/>
    </source>
</evidence>
<dbReference type="InterPro" id="IPR001270">
    <property type="entry name" value="ClpA/B"/>
</dbReference>
<evidence type="ECO:0000259" key="5">
    <source>
        <dbReference type="SMART" id="SM00382"/>
    </source>
</evidence>
<dbReference type="GO" id="GO:0016887">
    <property type="term" value="F:ATP hydrolysis activity"/>
    <property type="evidence" value="ECO:0007669"/>
    <property type="project" value="InterPro"/>
</dbReference>
<dbReference type="Pfam" id="PF10431">
    <property type="entry name" value="ClpB_D2-small"/>
    <property type="match status" value="1"/>
</dbReference>
<evidence type="ECO:0000256" key="3">
    <source>
        <dbReference type="ARBA" id="ARBA00023186"/>
    </source>
</evidence>
<name>A0A0G1KG45_9BACT</name>
<proteinExistence type="predicted"/>
<dbReference type="Gene3D" id="3.40.50.300">
    <property type="entry name" value="P-loop containing nucleotide triphosphate hydrolases"/>
    <property type="match status" value="2"/>
</dbReference>
<comment type="caution">
    <text evidence="7">The sequence shown here is derived from an EMBL/GenBank/DDBJ whole genome shotgun (WGS) entry which is preliminary data.</text>
</comment>
<evidence type="ECO:0008006" key="9">
    <source>
        <dbReference type="Google" id="ProtNLM"/>
    </source>
</evidence>
<organism evidence="7 8">
    <name type="scientific">Candidatus Yanofskybacteria bacterium GW2011_GWA2_44_9</name>
    <dbReference type="NCBI Taxonomy" id="1619025"/>
    <lineage>
        <taxon>Bacteria</taxon>
        <taxon>Candidatus Yanofskyibacteriota</taxon>
    </lineage>
</organism>